<evidence type="ECO:0000313" key="2">
    <source>
        <dbReference type="Proteomes" id="UP000331249"/>
    </source>
</evidence>
<sequence>MNEDEPGVTLSSLLRMIFKRSANESPVIEESTCGHCKTKYNVNVGHMCPYIKELYSKLGEK</sequence>
<name>A0A5Q2WQR6_9CAUD</name>
<proteinExistence type="predicted"/>
<organism evidence="1 2">
    <name type="scientific">Streptomyces phage Bordeaux</name>
    <dbReference type="NCBI Taxonomy" id="2653769"/>
    <lineage>
        <taxon>Viruses</taxon>
        <taxon>Duplodnaviria</taxon>
        <taxon>Heunggongvirae</taxon>
        <taxon>Uroviricota</taxon>
        <taxon>Caudoviricetes</taxon>
        <taxon>Stanwilliamsviridae</taxon>
        <taxon>Boydwoodruffvirinae</taxon>
        <taxon>Karimacvirus</taxon>
        <taxon>Karimacvirus karimac</taxon>
        <taxon>Streptomyces virus Karimac</taxon>
    </lineage>
</organism>
<accession>A0A5Q2WQR6</accession>
<evidence type="ECO:0000313" key="1">
    <source>
        <dbReference type="EMBL" id="QGH80011.1"/>
    </source>
</evidence>
<protein>
    <submittedName>
        <fullName evidence="1">Uncharacterized protein</fullName>
    </submittedName>
</protein>
<reference evidence="1 2" key="1">
    <citation type="submission" date="2019-08" db="EMBL/GenBank/DDBJ databases">
        <authorList>
            <person name="Williams B.A."/>
            <person name="Wong E.T."/>
            <person name="Carrie S.Y."/>
            <person name="Hernandez S.M."/>
            <person name="Gonsales J.L."/>
            <person name="Nayek S."/>
            <person name="Klug H.M."/>
            <person name="Hughes L.E."/>
            <person name="Garlena R.A."/>
            <person name="Russell D.A."/>
            <person name="Pope W.H."/>
            <person name="Jacobs-Sera D."/>
            <person name="Hatfull G.F."/>
        </authorList>
    </citation>
    <scope>NUCLEOTIDE SEQUENCE [LARGE SCALE GENOMIC DNA]</scope>
</reference>
<gene>
    <name evidence="1" type="primary">131</name>
    <name evidence="1" type="ORF">SEA_BORDEAUX_131</name>
</gene>
<dbReference type="EMBL" id="MN369757">
    <property type="protein sequence ID" value="QGH80011.1"/>
    <property type="molecule type" value="Genomic_DNA"/>
</dbReference>
<dbReference type="Proteomes" id="UP000331249">
    <property type="component" value="Genome"/>
</dbReference>